<dbReference type="InterPro" id="IPR017451">
    <property type="entry name" value="F-box-assoc_interact_dom"/>
</dbReference>
<dbReference type="SMART" id="SM00256">
    <property type="entry name" value="FBOX"/>
    <property type="match status" value="2"/>
</dbReference>
<gene>
    <name evidence="2" type="primary">A03p008680.1_BraROA</name>
    <name evidence="2" type="ORF">IGI04_009456</name>
</gene>
<dbReference type="SUPFAM" id="SSF81383">
    <property type="entry name" value="F-box domain"/>
    <property type="match status" value="2"/>
</dbReference>
<dbReference type="NCBIfam" id="TIGR01640">
    <property type="entry name" value="F_box_assoc_1"/>
    <property type="match status" value="2"/>
</dbReference>
<evidence type="ECO:0000313" key="2">
    <source>
        <dbReference type="EMBL" id="KAG5403337.1"/>
    </source>
</evidence>
<dbReference type="PROSITE" id="PS50181">
    <property type="entry name" value="FBOX"/>
    <property type="match status" value="2"/>
</dbReference>
<feature type="domain" description="F-box" evidence="1">
    <location>
        <begin position="492"/>
        <end position="541"/>
    </location>
</feature>
<dbReference type="InterPro" id="IPR001810">
    <property type="entry name" value="F-box_dom"/>
</dbReference>
<keyword evidence="3" id="KW-1185">Reference proteome</keyword>
<dbReference type="PANTHER" id="PTHR31111">
    <property type="entry name" value="BNAA05G37150D PROTEIN-RELATED"/>
    <property type="match status" value="1"/>
</dbReference>
<dbReference type="Pfam" id="PF08268">
    <property type="entry name" value="FBA_3"/>
    <property type="match status" value="2"/>
</dbReference>
<evidence type="ECO:0000313" key="3">
    <source>
        <dbReference type="Proteomes" id="UP000823674"/>
    </source>
</evidence>
<proteinExistence type="predicted"/>
<evidence type="ECO:0000259" key="1">
    <source>
        <dbReference type="PROSITE" id="PS50181"/>
    </source>
</evidence>
<organism evidence="2 3">
    <name type="scientific">Brassica rapa subsp. trilocularis</name>
    <dbReference type="NCBI Taxonomy" id="1813537"/>
    <lineage>
        <taxon>Eukaryota</taxon>
        <taxon>Viridiplantae</taxon>
        <taxon>Streptophyta</taxon>
        <taxon>Embryophyta</taxon>
        <taxon>Tracheophyta</taxon>
        <taxon>Spermatophyta</taxon>
        <taxon>Magnoliopsida</taxon>
        <taxon>eudicotyledons</taxon>
        <taxon>Gunneridae</taxon>
        <taxon>Pentapetalae</taxon>
        <taxon>rosids</taxon>
        <taxon>malvids</taxon>
        <taxon>Brassicales</taxon>
        <taxon>Brassicaceae</taxon>
        <taxon>Brassiceae</taxon>
        <taxon>Brassica</taxon>
    </lineage>
</organism>
<dbReference type="EMBL" id="JADBGQ010000003">
    <property type="protein sequence ID" value="KAG5403337.1"/>
    <property type="molecule type" value="Genomic_DNA"/>
</dbReference>
<reference evidence="2 3" key="1">
    <citation type="submission" date="2021-03" db="EMBL/GenBank/DDBJ databases">
        <authorList>
            <person name="King G.J."/>
            <person name="Bancroft I."/>
            <person name="Baten A."/>
            <person name="Bloomfield J."/>
            <person name="Borpatragohain P."/>
            <person name="He Z."/>
            <person name="Irish N."/>
            <person name="Irwin J."/>
            <person name="Liu K."/>
            <person name="Mauleon R.P."/>
            <person name="Moore J."/>
            <person name="Morris R."/>
            <person name="Ostergaard L."/>
            <person name="Wang B."/>
            <person name="Wells R."/>
        </authorList>
    </citation>
    <scope>NUCLEOTIDE SEQUENCE [LARGE SCALE GENOMIC DNA]</scope>
    <source>
        <strain evidence="2">R-o-18</strain>
        <tissue evidence="2">Leaf</tissue>
    </source>
</reference>
<sequence length="824" mass="93204">MYIKKKADSKNKRVHSFLLSAMETQMMKLTKGSVKTDSLPIDLMMEILKRLPVKTLIRFMSVSKLWASTIRSRDFMKLFMDVSLTRPKGLLFLFGRSGCCGLVLSQNTHESSLVTIFRVSCYSPQWSTVSPSVHGLICYAQATRLVIYNPCTRRSITLPEINTWRTRPIRYYLGYDPIENGYKVLCAMLGGGVHDLVKEFRVLTVGTESSWKMIKNNIISHAPFGRELCISGILYYQAFTGRKKDLTIMSFDVRSEKLYPIKGPNTLMCSKSSKLISYEGKLGVIFYIENGVSLCVLEDAAKEEWSTKTFVLSTAVPPINWNGKCTETDTGEIILAPLLLRTSVVNLVYYDMKTMSENTVYIRGNTQGNTESIKGYHECCYFVESVSSNLRLYCIKLDTHEPPPHESSNNKEMRTAFSLPAGRTAKSYIASGAGLGRGLGTAGYGGLTRKDPPEIETAAGRATAGRSKRKNKNVFIRFFLSAMETQRMKLINIKSDSLPLDLIIEILKRLTVKTLIRFLSVSKLWASTIRSRDFMKLFLNVSLTRQKGLLFLLRHGYCGLVPSPKKRMNHLLSQLSVRVATLQNGPPFLLLSTIDTWRRPIRYYLGYDPLENGYKVLCAMLGGTHDSVKEFRVLTVGTENSWKRITGNNIIPHAPFGHALCISGVLFYQAFTGTKMNDLVIMCFDVRSEKLYHIKGPSVFLRRLCSKVISYKGKLAVVFYENNFRLCVLEDAAKEEWSTKTFVLSKIVPAIKWYISKSWVTETDTGEAITVPQFLHASVFNDLVYFDMKTSSKKTVYIRVNTEGNKGYYVESVSSNLVENLMFL</sequence>
<dbReference type="Gene3D" id="1.20.1280.50">
    <property type="match status" value="1"/>
</dbReference>
<comment type="caution">
    <text evidence="2">The sequence shown here is derived from an EMBL/GenBank/DDBJ whole genome shotgun (WGS) entry which is preliminary data.</text>
</comment>
<dbReference type="Pfam" id="PF00646">
    <property type="entry name" value="F-box"/>
    <property type="match status" value="2"/>
</dbReference>
<name>A0ABQ7MXB7_BRACM</name>
<dbReference type="PANTHER" id="PTHR31111:SF132">
    <property type="entry name" value="F-BOX ASSOCIATED UBIQUITINATION EFFECTOR FAMILY PROTEIN-RELATED"/>
    <property type="match status" value="1"/>
</dbReference>
<accession>A0ABQ7MXB7</accession>
<dbReference type="CDD" id="cd22157">
    <property type="entry name" value="F-box_AtFBW1-like"/>
    <property type="match status" value="1"/>
</dbReference>
<dbReference type="InterPro" id="IPR013187">
    <property type="entry name" value="F-box-assoc_dom_typ3"/>
</dbReference>
<protein>
    <recommendedName>
        <fullName evidence="1">F-box domain-containing protein</fullName>
    </recommendedName>
</protein>
<feature type="domain" description="F-box" evidence="1">
    <location>
        <begin position="33"/>
        <end position="82"/>
    </location>
</feature>
<dbReference type="Proteomes" id="UP000823674">
    <property type="component" value="Chromosome A03"/>
</dbReference>
<dbReference type="InterPro" id="IPR036047">
    <property type="entry name" value="F-box-like_dom_sf"/>
</dbReference>